<keyword evidence="5" id="KW-1185">Reference proteome</keyword>
<proteinExistence type="predicted"/>
<dbReference type="InterPro" id="IPR006674">
    <property type="entry name" value="HD_domain"/>
</dbReference>
<dbReference type="Proteomes" id="UP000095495">
    <property type="component" value="Unassembled WGS sequence"/>
</dbReference>
<evidence type="ECO:0000313" key="3">
    <source>
        <dbReference type="EMBL" id="CUM78903.1"/>
    </source>
</evidence>
<sequence>MDSSDSSYYSRQQLDELFLQMIAFFSGDPKRIQHFMKVHSFARIIGTKEGLDETSLFILEAAAYTHDIGIRPAEEKYGRCDGKLQEQEGPIVAQRMLSDVGIENYLIDRICYLIGHHHTYDNIEGLDYQILVEADFLVNLYEDDVNRHGIEQAYQQIFRTQTGKEIFNQMYTDER</sequence>
<name>A0A0M6WM98_9FIRM</name>
<evidence type="ECO:0000259" key="1">
    <source>
        <dbReference type="Pfam" id="PF01966"/>
    </source>
</evidence>
<reference evidence="2" key="1">
    <citation type="submission" date="2015-05" db="EMBL/GenBank/DDBJ databases">
        <authorList>
            <person name="Wang D.B."/>
            <person name="Wang M."/>
        </authorList>
    </citation>
    <scope>NUCLEOTIDE SEQUENCE [LARGE SCALE GENOMIC DNA]</scope>
    <source>
        <strain evidence="2">M72</strain>
    </source>
</reference>
<gene>
    <name evidence="3" type="ORF">ERS852420_00697</name>
    <name evidence="4" type="ORF">GMD30_14665</name>
    <name evidence="2" type="ORF">M72_04881</name>
</gene>
<dbReference type="AlphaFoldDB" id="A0A0M6WM98"/>
<dbReference type="STRING" id="301302.ERS852420_00697"/>
<dbReference type="Proteomes" id="UP000446657">
    <property type="component" value="Unassembled WGS sequence"/>
</dbReference>
<dbReference type="Pfam" id="PF01966">
    <property type="entry name" value="HD"/>
    <property type="match status" value="1"/>
</dbReference>
<dbReference type="Gene3D" id="1.10.3210.10">
    <property type="entry name" value="Hypothetical protein af1432"/>
    <property type="match status" value="1"/>
</dbReference>
<dbReference type="EMBL" id="CVRR01000019">
    <property type="protein sequence ID" value="CRL37787.1"/>
    <property type="molecule type" value="Genomic_DNA"/>
</dbReference>
<dbReference type="SUPFAM" id="SSF109604">
    <property type="entry name" value="HD-domain/PDEase-like"/>
    <property type="match status" value="1"/>
</dbReference>
<dbReference type="GeneID" id="99746079"/>
<dbReference type="OrthoDB" id="155250at2"/>
<evidence type="ECO:0000313" key="6">
    <source>
        <dbReference type="Proteomes" id="UP000095495"/>
    </source>
</evidence>
<dbReference type="Proteomes" id="UP000049979">
    <property type="component" value="Unassembled WGS sequence"/>
</dbReference>
<evidence type="ECO:0000313" key="4">
    <source>
        <dbReference type="EMBL" id="MTR82894.1"/>
    </source>
</evidence>
<dbReference type="RefSeq" id="WP_022045535.1">
    <property type="nucleotide sequence ID" value="NZ_CP173697.1"/>
</dbReference>
<dbReference type="InterPro" id="IPR003607">
    <property type="entry name" value="HD/PDEase_dom"/>
</dbReference>
<dbReference type="EMBL" id="CYXV01000002">
    <property type="protein sequence ID" value="CUM78903.1"/>
    <property type="molecule type" value="Genomic_DNA"/>
</dbReference>
<reference evidence="5" key="2">
    <citation type="submission" date="2015-05" db="EMBL/GenBank/DDBJ databases">
        <authorList>
            <consortium name="Pathogen Informatics"/>
        </authorList>
    </citation>
    <scope>NUCLEOTIDE SEQUENCE [LARGE SCALE GENOMIC DNA]</scope>
    <source>
        <strain evidence="3 6">2789STDY5608863</strain>
        <strain evidence="5">M72</strain>
    </source>
</reference>
<dbReference type="GO" id="GO:0016787">
    <property type="term" value="F:hydrolase activity"/>
    <property type="evidence" value="ECO:0007669"/>
    <property type="project" value="UniProtKB-KW"/>
</dbReference>
<evidence type="ECO:0000313" key="2">
    <source>
        <dbReference type="EMBL" id="CRL37787.1"/>
    </source>
</evidence>
<accession>A0A0M6WM98</accession>
<feature type="domain" description="HD" evidence="1">
    <location>
        <begin position="31"/>
        <end position="124"/>
    </location>
</feature>
<keyword evidence="3" id="KW-0378">Hydrolase</keyword>
<dbReference type="EMBL" id="WNAL01000040">
    <property type="protein sequence ID" value="MTR82894.1"/>
    <property type="molecule type" value="Genomic_DNA"/>
</dbReference>
<dbReference type="CDD" id="cd00077">
    <property type="entry name" value="HDc"/>
    <property type="match status" value="1"/>
</dbReference>
<organism evidence="2 5">
    <name type="scientific">Roseburia faecis</name>
    <dbReference type="NCBI Taxonomy" id="301302"/>
    <lineage>
        <taxon>Bacteria</taxon>
        <taxon>Bacillati</taxon>
        <taxon>Bacillota</taxon>
        <taxon>Clostridia</taxon>
        <taxon>Lachnospirales</taxon>
        <taxon>Lachnospiraceae</taxon>
        <taxon>Roseburia</taxon>
    </lineage>
</organism>
<protein>
    <submittedName>
        <fullName evidence="4">HD domain-containing protein</fullName>
    </submittedName>
    <submittedName>
        <fullName evidence="3">Predicted HD superfamily hydrolase</fullName>
    </submittedName>
</protein>
<evidence type="ECO:0000313" key="5">
    <source>
        <dbReference type="Proteomes" id="UP000049979"/>
    </source>
</evidence>
<reference evidence="4 7" key="3">
    <citation type="journal article" date="2019" name="Nat. Med.">
        <title>A library of human gut bacterial isolates paired with longitudinal multiomics data enables mechanistic microbiome research.</title>
        <authorList>
            <person name="Poyet M."/>
            <person name="Groussin M."/>
            <person name="Gibbons S.M."/>
            <person name="Avila-Pacheco J."/>
            <person name="Jiang X."/>
            <person name="Kearney S.M."/>
            <person name="Perrotta A.R."/>
            <person name="Berdy B."/>
            <person name="Zhao S."/>
            <person name="Lieberman T.D."/>
            <person name="Swanson P.K."/>
            <person name="Smith M."/>
            <person name="Roesemann S."/>
            <person name="Alexander J.E."/>
            <person name="Rich S.A."/>
            <person name="Livny J."/>
            <person name="Vlamakis H."/>
            <person name="Clish C."/>
            <person name="Bullock K."/>
            <person name="Deik A."/>
            <person name="Scott J."/>
            <person name="Pierce K.A."/>
            <person name="Xavier R.J."/>
            <person name="Alm E.J."/>
        </authorList>
    </citation>
    <scope>NUCLEOTIDE SEQUENCE [LARGE SCALE GENOMIC DNA]</scope>
    <source>
        <strain evidence="4 7">BIOML-A1</strain>
    </source>
</reference>
<evidence type="ECO:0000313" key="7">
    <source>
        <dbReference type="Proteomes" id="UP000446657"/>
    </source>
</evidence>